<dbReference type="OrthoDB" id="59415at2759"/>
<feature type="chain" id="PRO_5033067231" description="Acid phosphatase 1" evidence="2">
    <location>
        <begin position="23"/>
        <end position="461"/>
    </location>
</feature>
<dbReference type="AlphaFoldDB" id="A0A834ZIH6"/>
<dbReference type="InterPro" id="IPR023214">
    <property type="entry name" value="HAD_sf"/>
</dbReference>
<dbReference type="InterPro" id="IPR010028">
    <property type="entry name" value="Acid_phosphatase_pln"/>
</dbReference>
<evidence type="ECO:0000256" key="1">
    <source>
        <dbReference type="ARBA" id="ARBA00022729"/>
    </source>
</evidence>
<dbReference type="CDD" id="cd07535">
    <property type="entry name" value="HAD_VSP"/>
    <property type="match status" value="1"/>
</dbReference>
<accession>A0A834ZIH6</accession>
<name>A0A834ZIH6_TETSI</name>
<dbReference type="EMBL" id="JABCRI010000004">
    <property type="protein sequence ID" value="KAF8407112.1"/>
    <property type="molecule type" value="Genomic_DNA"/>
</dbReference>
<comment type="caution">
    <text evidence="3">The sequence shown here is derived from an EMBL/GenBank/DDBJ whole genome shotgun (WGS) entry which is preliminary data.</text>
</comment>
<sequence>MDFSRFVVVLLFSCLILRIVSQSVIQNWPESRNSGNLDLISINRKIRRLDTLFCDSWRFTVETNDAGFWEKIPKRCLRFVEDYMTGDRYVSDSDVVTDDSLSFASTVEIAGDGKDIWVFDIDETLLSNVPYYQLYGFGSEFYNETTWDEWINLAEAPALPASLRLYRELRRLGFKVFLLTGRPEAQRNVTKKNLLYAGYRNWERLIFRGDSEEGKRAVVYKSEKRMEMEAEGYRIHGNSGDQWSDLLGSALAKRSFKLPNPVYYKVEIRAILILSPVTGRFREFCDSWRLTVETNNAGLWEKIPKRCLRLMQEYMTGERYMPDSDIFTEDSMSFASTVEDSMTLTTRCSLICSTTNSMDSGLHLAVAMLQVFLLSGRPEAQRNTTEKILLSVGYRNWEGLILRATSDEGKLAVVYKSEKRIEMEAEGYRIHGNPGDQWSDLLGFSMAKRSFKLPNPMYYIT</sequence>
<organism evidence="3 4">
    <name type="scientific">Tetracentron sinense</name>
    <name type="common">Spur-leaf</name>
    <dbReference type="NCBI Taxonomy" id="13715"/>
    <lineage>
        <taxon>Eukaryota</taxon>
        <taxon>Viridiplantae</taxon>
        <taxon>Streptophyta</taxon>
        <taxon>Embryophyta</taxon>
        <taxon>Tracheophyta</taxon>
        <taxon>Spermatophyta</taxon>
        <taxon>Magnoliopsida</taxon>
        <taxon>Trochodendrales</taxon>
        <taxon>Trochodendraceae</taxon>
        <taxon>Tetracentron</taxon>
    </lineage>
</organism>
<keyword evidence="4" id="KW-1185">Reference proteome</keyword>
<protein>
    <recommendedName>
        <fullName evidence="5">Acid phosphatase 1</fullName>
    </recommendedName>
</protein>
<evidence type="ECO:0000256" key="2">
    <source>
        <dbReference type="SAM" id="SignalP"/>
    </source>
</evidence>
<dbReference type="SUPFAM" id="SSF56784">
    <property type="entry name" value="HAD-like"/>
    <property type="match status" value="1"/>
</dbReference>
<reference evidence="3 4" key="1">
    <citation type="submission" date="2020-04" db="EMBL/GenBank/DDBJ databases">
        <title>Plant Genome Project.</title>
        <authorList>
            <person name="Zhang R.-G."/>
        </authorList>
    </citation>
    <scope>NUCLEOTIDE SEQUENCE [LARGE SCALE GENOMIC DNA]</scope>
    <source>
        <strain evidence="3">YNK0</strain>
        <tissue evidence="3">Leaf</tissue>
    </source>
</reference>
<keyword evidence="1 2" id="KW-0732">Signal</keyword>
<evidence type="ECO:0000313" key="4">
    <source>
        <dbReference type="Proteomes" id="UP000655225"/>
    </source>
</evidence>
<dbReference type="PANTHER" id="PTHR31284:SF10">
    <property type="entry name" value="ACID PHOSPHATASE-LIKE PROTEIN"/>
    <property type="match status" value="1"/>
</dbReference>
<feature type="signal peptide" evidence="2">
    <location>
        <begin position="1"/>
        <end position="22"/>
    </location>
</feature>
<evidence type="ECO:0000313" key="3">
    <source>
        <dbReference type="EMBL" id="KAF8407112.1"/>
    </source>
</evidence>
<gene>
    <name evidence="3" type="ORF">HHK36_006237</name>
</gene>
<evidence type="ECO:0008006" key="5">
    <source>
        <dbReference type="Google" id="ProtNLM"/>
    </source>
</evidence>
<dbReference type="OMA" id="WEKIPKR"/>
<dbReference type="PANTHER" id="PTHR31284">
    <property type="entry name" value="ACID PHOSPHATASE-LIKE PROTEIN"/>
    <property type="match status" value="1"/>
</dbReference>
<dbReference type="Gene3D" id="3.40.50.1000">
    <property type="entry name" value="HAD superfamily/HAD-like"/>
    <property type="match status" value="3"/>
</dbReference>
<dbReference type="GO" id="GO:0003993">
    <property type="term" value="F:acid phosphatase activity"/>
    <property type="evidence" value="ECO:0007669"/>
    <property type="project" value="InterPro"/>
</dbReference>
<proteinExistence type="predicted"/>
<dbReference type="InterPro" id="IPR036412">
    <property type="entry name" value="HAD-like_sf"/>
</dbReference>
<dbReference type="Pfam" id="PF03767">
    <property type="entry name" value="Acid_phosphat_B"/>
    <property type="match status" value="3"/>
</dbReference>
<dbReference type="InterPro" id="IPR005519">
    <property type="entry name" value="Acid_phosphat_B-like"/>
</dbReference>
<dbReference type="Proteomes" id="UP000655225">
    <property type="component" value="Unassembled WGS sequence"/>
</dbReference>
<dbReference type="NCBIfam" id="TIGR01675">
    <property type="entry name" value="plant-AP"/>
    <property type="match status" value="1"/>
</dbReference>